<evidence type="ECO:0000313" key="2">
    <source>
        <dbReference type="Proteomes" id="UP001059950"/>
    </source>
</evidence>
<dbReference type="EMBL" id="CP073344">
    <property type="protein sequence ID" value="UTW04055.1"/>
    <property type="molecule type" value="Genomic_DNA"/>
</dbReference>
<dbReference type="Pfam" id="PF11739">
    <property type="entry name" value="YdbH-like"/>
    <property type="match status" value="1"/>
</dbReference>
<gene>
    <name evidence="1" type="ORF">KDX31_03285</name>
</gene>
<evidence type="ECO:0000313" key="1">
    <source>
        <dbReference type="EMBL" id="UTW04055.1"/>
    </source>
</evidence>
<dbReference type="Proteomes" id="UP001059950">
    <property type="component" value="Chromosome"/>
</dbReference>
<sequence>MRKLLIATALLILLITGLYAALPAIAEYSVRQALAGQQINASFELQRPGLNRIEISKLKLEKHTPDTSFSLTAETISLRFTLWQLFNTHRVKSLTIEALQLDLQLATGSADATGQPAATIPLPAPPLPSYLLSQIPADSVELAHYSVSISSPDSNNFLPLIFSGNLSTDRDRLTISVEQIENAPQLTVKLIADHQDKGQLTLFTRENTAIETQFSLAYQNPLLSVRSETILYPEQLQTLLQQPLLSALPGLSNITALPEISGTVSATGRSEIPLNSRFSAARHQYRLTSQVSLQQPLPELAQLDIQQNSDLTLDNGELALTIESLSVSGKQFATLGKQTGAPIVSSAAIQAELVNPLQLKSSVEKLRQAGISALDLPRTDLRLRLQPVTIKTPGQADMQISTTPLSLSLSEISINEQRLQAELHAARIEGSYDNHLLPQIRLHNRAAISPDSIINRFTLNVQDHLLASDTQISGSTTTQWVNNHTTGYWKTAVPLKGIEKLLRRFSKEIPPELVFTAGTLRQRGWLDLANNSIALRMLNRTEKASLSFDQTHLYEIDWNSETVKNHRGKLEDTGQLKIAFIDVGVPLQNFSGRYRFEQSPAGRQSAQLNSSTVELLGGTVTTLPVKLSLDNPDFTTAVAVTGIDLAQLIALEQQEGLTGSGTLNGQMPIRFSEGKLTIEGGQVFSTPAGGWIRFEPPAEFLALTKTTPTLEIAFDALRNMRYERLGIELDYQPDGEALLKTHLKGHNPDWNRGQPVDFTINIEENIPKLLQALQFTDKLTKTLEKRYR</sequence>
<protein>
    <submittedName>
        <fullName evidence="1">YdbH domain-containing protein</fullName>
    </submittedName>
</protein>
<accession>A0ABY5GY98</accession>
<organism evidence="1 2">
    <name type="scientific">Amphritea atlantica</name>
    <dbReference type="NCBI Taxonomy" id="355243"/>
    <lineage>
        <taxon>Bacteria</taxon>
        <taxon>Pseudomonadati</taxon>
        <taxon>Pseudomonadota</taxon>
        <taxon>Gammaproteobacteria</taxon>
        <taxon>Oceanospirillales</taxon>
        <taxon>Oceanospirillaceae</taxon>
        <taxon>Amphritea</taxon>
    </lineage>
</organism>
<reference evidence="1" key="1">
    <citation type="submission" date="2021-04" db="EMBL/GenBank/DDBJ databases">
        <title>Oceanospirillales bacteria with DddD are important DMSP degraders in coastal seawater.</title>
        <authorList>
            <person name="Liu J."/>
        </authorList>
    </citation>
    <scope>NUCLEOTIDE SEQUENCE</scope>
    <source>
        <strain evidence="1">GY6</strain>
    </source>
</reference>
<keyword evidence="2" id="KW-1185">Reference proteome</keyword>
<name>A0ABY5GY98_9GAMM</name>
<dbReference type="InterPro" id="IPR021730">
    <property type="entry name" value="YdbH"/>
</dbReference>
<proteinExistence type="predicted"/>